<dbReference type="PROSITE" id="PS01309">
    <property type="entry name" value="UPF0057"/>
    <property type="match status" value="1"/>
</dbReference>
<keyword evidence="3 6" id="KW-0812">Transmembrane</keyword>
<dbReference type="Pfam" id="PF01679">
    <property type="entry name" value="Pmp3"/>
    <property type="match status" value="1"/>
</dbReference>
<evidence type="ECO:0008006" key="9">
    <source>
        <dbReference type="Google" id="ProtNLM"/>
    </source>
</evidence>
<dbReference type="GO" id="GO:0016020">
    <property type="term" value="C:membrane"/>
    <property type="evidence" value="ECO:0007669"/>
    <property type="project" value="UniProtKB-SubCell"/>
</dbReference>
<comment type="caution">
    <text evidence="7">The sequence shown here is derived from an EMBL/GenBank/DDBJ whole genome shotgun (WGS) entry which is preliminary data.</text>
</comment>
<reference evidence="7" key="2">
    <citation type="submission" date="2020-09" db="EMBL/GenBank/DDBJ databases">
        <authorList>
            <person name="Sun Q."/>
            <person name="Zhou Y."/>
        </authorList>
    </citation>
    <scope>NUCLEOTIDE SEQUENCE</scope>
    <source>
        <strain evidence="7">CGMCC 1.15493</strain>
    </source>
</reference>
<evidence type="ECO:0000256" key="2">
    <source>
        <dbReference type="ARBA" id="ARBA00009530"/>
    </source>
</evidence>
<reference evidence="7" key="1">
    <citation type="journal article" date="2014" name="Int. J. Syst. Evol. Microbiol.">
        <title>Complete genome sequence of Corynebacterium casei LMG S-19264T (=DSM 44701T), isolated from a smear-ripened cheese.</title>
        <authorList>
            <consortium name="US DOE Joint Genome Institute (JGI-PGF)"/>
            <person name="Walter F."/>
            <person name="Albersmeier A."/>
            <person name="Kalinowski J."/>
            <person name="Ruckert C."/>
        </authorList>
    </citation>
    <scope>NUCLEOTIDE SEQUENCE</scope>
    <source>
        <strain evidence="7">CGMCC 1.15493</strain>
    </source>
</reference>
<accession>A0A917DAI4</accession>
<name>A0A917DAI4_9HYPH</name>
<keyword evidence="5 6" id="KW-0472">Membrane</keyword>
<evidence type="ECO:0000313" key="8">
    <source>
        <dbReference type="Proteomes" id="UP000613160"/>
    </source>
</evidence>
<evidence type="ECO:0000256" key="4">
    <source>
        <dbReference type="ARBA" id="ARBA00022989"/>
    </source>
</evidence>
<organism evidence="7 8">
    <name type="scientific">Aureimonas glaciei</name>
    <dbReference type="NCBI Taxonomy" id="1776957"/>
    <lineage>
        <taxon>Bacteria</taxon>
        <taxon>Pseudomonadati</taxon>
        <taxon>Pseudomonadota</taxon>
        <taxon>Alphaproteobacteria</taxon>
        <taxon>Hyphomicrobiales</taxon>
        <taxon>Aurantimonadaceae</taxon>
        <taxon>Aureimonas</taxon>
    </lineage>
</organism>
<evidence type="ECO:0000256" key="3">
    <source>
        <dbReference type="ARBA" id="ARBA00022692"/>
    </source>
</evidence>
<keyword evidence="4 6" id="KW-1133">Transmembrane helix</keyword>
<dbReference type="Proteomes" id="UP000613160">
    <property type="component" value="Unassembled WGS sequence"/>
</dbReference>
<evidence type="ECO:0000256" key="6">
    <source>
        <dbReference type="SAM" id="Phobius"/>
    </source>
</evidence>
<sequence length="77" mass="8785">MRRSRNARAAGTFDLQRNREQDGLPVDIIRIIIAIFIPPLAVFTQVGLGKHFWINLLLTLCGWLPGVIHAFWVIGKY</sequence>
<feature type="transmembrane region" description="Helical" evidence="6">
    <location>
        <begin position="28"/>
        <end position="46"/>
    </location>
</feature>
<feature type="transmembrane region" description="Helical" evidence="6">
    <location>
        <begin position="52"/>
        <end position="74"/>
    </location>
</feature>
<dbReference type="PANTHER" id="PTHR21659">
    <property type="entry name" value="HYDROPHOBIC PROTEIN RCI2 LOW TEMPERATURE AND SALT RESPONSIVE PROTEIN LTI6 -RELATED"/>
    <property type="match status" value="1"/>
</dbReference>
<gene>
    <name evidence="7" type="ORF">GCM10011335_21400</name>
</gene>
<dbReference type="AlphaFoldDB" id="A0A917DAI4"/>
<protein>
    <recommendedName>
        <fullName evidence="9">YqaE/Pmp3 family membrane protein</fullName>
    </recommendedName>
</protein>
<evidence type="ECO:0000313" key="7">
    <source>
        <dbReference type="EMBL" id="GGD18227.1"/>
    </source>
</evidence>
<dbReference type="PANTHER" id="PTHR21659:SF42">
    <property type="entry name" value="UPF0057 MEMBRANE PROTEIN ZK632.10-RELATED"/>
    <property type="match status" value="1"/>
</dbReference>
<keyword evidence="8" id="KW-1185">Reference proteome</keyword>
<proteinExistence type="inferred from homology"/>
<evidence type="ECO:0000256" key="5">
    <source>
        <dbReference type="ARBA" id="ARBA00023136"/>
    </source>
</evidence>
<dbReference type="InterPro" id="IPR000612">
    <property type="entry name" value="PMP3"/>
</dbReference>
<comment type="subcellular location">
    <subcellularLocation>
        <location evidence="1">Membrane</location>
    </subcellularLocation>
</comment>
<evidence type="ECO:0000256" key="1">
    <source>
        <dbReference type="ARBA" id="ARBA00004370"/>
    </source>
</evidence>
<comment type="similarity">
    <text evidence="2">Belongs to the UPF0057 (PMP3) family.</text>
</comment>
<dbReference type="EMBL" id="BMJJ01000004">
    <property type="protein sequence ID" value="GGD18227.1"/>
    <property type="molecule type" value="Genomic_DNA"/>
</dbReference>